<organism evidence="3 4">
    <name type="scientific">Chondrus crispus</name>
    <name type="common">Carrageen Irish moss</name>
    <name type="synonym">Polymorpha crispa</name>
    <dbReference type="NCBI Taxonomy" id="2769"/>
    <lineage>
        <taxon>Eukaryota</taxon>
        <taxon>Rhodophyta</taxon>
        <taxon>Florideophyceae</taxon>
        <taxon>Rhodymeniophycidae</taxon>
        <taxon>Gigartinales</taxon>
        <taxon>Gigartinaceae</taxon>
        <taxon>Chondrus</taxon>
    </lineage>
</organism>
<dbReference type="GO" id="GO:0000463">
    <property type="term" value="P:maturation of LSU-rRNA from tricistronic rRNA transcript (SSU-rRNA, 5.8S rRNA, LSU-rRNA)"/>
    <property type="evidence" value="ECO:0007669"/>
    <property type="project" value="UniProtKB-UniRule"/>
</dbReference>
<evidence type="ECO:0000256" key="1">
    <source>
        <dbReference type="HAMAP-Rule" id="MF_03028"/>
    </source>
</evidence>
<sequence length="690" mass="77945">MSREKKKGTSGNAKAFITRAKALKKLQLSLSEFRRLCILKGIYPRDPRKKLEGSDKTYYLRKDIDFLRHERLISTVRQENAHKKKEVKARAKRRIDVLKRLALSKPKARLDHLVVERYPNFTDAIRELDDPVCVVALFANLPADHKVGIKPERVTNCQRLLKEFHNFVAETNALKRCFVSIKGYYFQARVAGELVTWVTPHRFSQVLPADVDYSVMLTFLELYECILSFVNFRLYTSQNLAYPPKISRVANAKGLELAAIEVERKSSRANGNAPMGLQLDEEVPDQERVSAQAVKKAQQMVMDAGSEDEEDEENEEEKDGNKQSTGSKEANGVQGELSDDDRDVNDVSSARGVFDETLFVLGREVPYTELEFVLKASGAARVTREDDLVEGPNRLEGYTHWIIDRPKIVGRRDMSLEYVQPQYIFDSINAGVALPTSLYSPGNNLPPHLSPFVTEEDDGGYRPWFKDVLDRIKAGDTSVVAEAAAVVYAEGNAKTKGGMDKGGEADLAMSGEQRRAKRKLSRGSQGDEASSMQDPAESHKRNLDENENKFGKNVEKEASGIERVGSGGVTTKQSDGSNNSKPENEGTSVDSMSEEEKSEEESEEEESEEEEEEEEEEAMSKEKESEIAKEGKEMAALMMSRKRMKQYKRHKREEQAKQVVRDRLTAKRKQIESERTPVAEKTRKRRKSKA</sequence>
<feature type="region of interest" description="Disordered" evidence="2">
    <location>
        <begin position="269"/>
        <end position="344"/>
    </location>
</feature>
<dbReference type="OrthoDB" id="10264910at2759"/>
<dbReference type="EMBL" id="HG001752">
    <property type="protein sequence ID" value="CDF35949.1"/>
    <property type="molecule type" value="Genomic_DNA"/>
</dbReference>
<dbReference type="GeneID" id="17323482"/>
<dbReference type="GO" id="GO:0000466">
    <property type="term" value="P:maturation of 5.8S rRNA from tricistronic rRNA transcript (SSU-rRNA, 5.8S rRNA, LSU-rRNA)"/>
    <property type="evidence" value="ECO:0007669"/>
    <property type="project" value="UniProtKB-UniRule"/>
</dbReference>
<dbReference type="GO" id="GO:0005654">
    <property type="term" value="C:nucleoplasm"/>
    <property type="evidence" value="ECO:0007669"/>
    <property type="project" value="UniProtKB-SubCell"/>
</dbReference>
<comment type="similarity">
    <text evidence="1">Belongs to the pescadillo family.</text>
</comment>
<feature type="compositionally biased region" description="Polar residues" evidence="2">
    <location>
        <begin position="569"/>
        <end position="590"/>
    </location>
</feature>
<dbReference type="GO" id="GO:0070545">
    <property type="term" value="C:PeBoW complex"/>
    <property type="evidence" value="ECO:0007669"/>
    <property type="project" value="TreeGrafter"/>
</dbReference>
<accession>R7QD08</accession>
<dbReference type="InterPro" id="IPR010613">
    <property type="entry name" value="PES"/>
</dbReference>
<dbReference type="AlphaFoldDB" id="R7QD08"/>
<dbReference type="SUPFAM" id="SSF52113">
    <property type="entry name" value="BRCT domain"/>
    <property type="match status" value="1"/>
</dbReference>
<feature type="compositionally biased region" description="Polar residues" evidence="2">
    <location>
        <begin position="522"/>
        <end position="533"/>
    </location>
</feature>
<evidence type="ECO:0000313" key="4">
    <source>
        <dbReference type="Proteomes" id="UP000012073"/>
    </source>
</evidence>
<keyword evidence="1" id="KW-0698">rRNA processing</keyword>
<protein>
    <recommendedName>
        <fullName evidence="1">Pescadillo homolog</fullName>
    </recommendedName>
</protein>
<feature type="region of interest" description="Disordered" evidence="2">
    <location>
        <begin position="494"/>
        <end position="690"/>
    </location>
</feature>
<keyword evidence="1" id="KW-0690">Ribosome biogenesis</keyword>
<dbReference type="GO" id="GO:0043021">
    <property type="term" value="F:ribonucleoprotein complex binding"/>
    <property type="evidence" value="ECO:0007669"/>
    <property type="project" value="UniProtKB-UniRule"/>
</dbReference>
<evidence type="ECO:0000313" key="3">
    <source>
        <dbReference type="EMBL" id="CDF35949.1"/>
    </source>
</evidence>
<dbReference type="Gramene" id="CDF35949">
    <property type="protein sequence ID" value="CDF35949"/>
    <property type="gene ID" value="CHC_T00004328001"/>
</dbReference>
<feature type="compositionally biased region" description="Basic and acidic residues" evidence="2">
    <location>
        <begin position="652"/>
        <end position="681"/>
    </location>
</feature>
<dbReference type="Gene3D" id="3.40.50.10190">
    <property type="entry name" value="BRCT domain"/>
    <property type="match status" value="1"/>
</dbReference>
<dbReference type="PANTHER" id="PTHR12221:SF6">
    <property type="entry name" value="PESCADILLO HOMOLOG"/>
    <property type="match status" value="1"/>
</dbReference>
<dbReference type="PANTHER" id="PTHR12221">
    <property type="entry name" value="PESCADILLO - RELATED"/>
    <property type="match status" value="1"/>
</dbReference>
<evidence type="ECO:0000256" key="2">
    <source>
        <dbReference type="SAM" id="MobiDB-lite"/>
    </source>
</evidence>
<feature type="compositionally biased region" description="Basic and acidic residues" evidence="2">
    <location>
        <begin position="618"/>
        <end position="633"/>
    </location>
</feature>
<dbReference type="GO" id="GO:0003723">
    <property type="term" value="F:RNA binding"/>
    <property type="evidence" value="ECO:0007669"/>
    <property type="project" value="TreeGrafter"/>
</dbReference>
<feature type="compositionally biased region" description="Acidic residues" evidence="2">
    <location>
        <begin position="592"/>
        <end position="617"/>
    </location>
</feature>
<gene>
    <name evidence="3" type="ORF">CHC_T00004328001</name>
</gene>
<reference evidence="4" key="1">
    <citation type="journal article" date="2013" name="Proc. Natl. Acad. Sci. U.S.A.">
        <title>Genome structure and metabolic features in the red seaweed Chondrus crispus shed light on evolution of the Archaeplastida.</title>
        <authorList>
            <person name="Collen J."/>
            <person name="Porcel B."/>
            <person name="Carre W."/>
            <person name="Ball S.G."/>
            <person name="Chaparro C."/>
            <person name="Tonon T."/>
            <person name="Barbeyron T."/>
            <person name="Michel G."/>
            <person name="Noel B."/>
            <person name="Valentin K."/>
            <person name="Elias M."/>
            <person name="Artiguenave F."/>
            <person name="Arun A."/>
            <person name="Aury J.M."/>
            <person name="Barbosa-Neto J.F."/>
            <person name="Bothwell J.H."/>
            <person name="Bouget F.Y."/>
            <person name="Brillet L."/>
            <person name="Cabello-Hurtado F."/>
            <person name="Capella-Gutierrez S."/>
            <person name="Charrier B."/>
            <person name="Cladiere L."/>
            <person name="Cock J.M."/>
            <person name="Coelho S.M."/>
            <person name="Colleoni C."/>
            <person name="Czjzek M."/>
            <person name="Da Silva C."/>
            <person name="Delage L."/>
            <person name="Denoeud F."/>
            <person name="Deschamps P."/>
            <person name="Dittami S.M."/>
            <person name="Gabaldon T."/>
            <person name="Gachon C.M."/>
            <person name="Groisillier A."/>
            <person name="Herve C."/>
            <person name="Jabbari K."/>
            <person name="Katinka M."/>
            <person name="Kloareg B."/>
            <person name="Kowalczyk N."/>
            <person name="Labadie K."/>
            <person name="Leblanc C."/>
            <person name="Lopez P.J."/>
            <person name="McLachlan D.H."/>
            <person name="Meslet-Cladiere L."/>
            <person name="Moustafa A."/>
            <person name="Nehr Z."/>
            <person name="Nyvall Collen P."/>
            <person name="Panaud O."/>
            <person name="Partensky F."/>
            <person name="Poulain J."/>
            <person name="Rensing S.A."/>
            <person name="Rousvoal S."/>
            <person name="Samson G."/>
            <person name="Symeonidi A."/>
            <person name="Weissenbach J."/>
            <person name="Zambounis A."/>
            <person name="Wincker P."/>
            <person name="Boyen C."/>
        </authorList>
    </citation>
    <scope>NUCLEOTIDE SEQUENCE [LARGE SCALE GENOMIC DNA]</scope>
    <source>
        <strain evidence="4">cv. Stackhouse</strain>
    </source>
</reference>
<dbReference type="OMA" id="QKVTWIV"/>
<dbReference type="HAMAP" id="MF_03028">
    <property type="entry name" value="Pescadillo"/>
    <property type="match status" value="1"/>
</dbReference>
<name>R7QD08_CHOCR</name>
<dbReference type="PhylomeDB" id="R7QD08"/>
<dbReference type="InterPro" id="IPR036420">
    <property type="entry name" value="BRCT_dom_sf"/>
</dbReference>
<dbReference type="GO" id="GO:0030687">
    <property type="term" value="C:preribosome, large subunit precursor"/>
    <property type="evidence" value="ECO:0007669"/>
    <property type="project" value="UniProtKB-UniRule"/>
</dbReference>
<proteinExistence type="inferred from homology"/>
<dbReference type="STRING" id="2769.R7QD08"/>
<feature type="compositionally biased region" description="Basic residues" evidence="2">
    <location>
        <begin position="640"/>
        <end position="651"/>
    </location>
</feature>
<feature type="compositionally biased region" description="Acidic residues" evidence="2">
    <location>
        <begin position="305"/>
        <end position="318"/>
    </location>
</feature>
<dbReference type="Pfam" id="PF06732">
    <property type="entry name" value="Pescadillo_N"/>
    <property type="match status" value="1"/>
</dbReference>
<comment type="subcellular location">
    <subcellularLocation>
        <location evidence="1">Nucleus</location>
        <location evidence="1">Nucleolus</location>
    </subcellularLocation>
    <subcellularLocation>
        <location evidence="1">Nucleus</location>
        <location evidence="1">Nucleoplasm</location>
    </subcellularLocation>
</comment>
<keyword evidence="1" id="KW-0539">Nucleus</keyword>
<feature type="compositionally biased region" description="Basic and acidic residues" evidence="2">
    <location>
        <begin position="536"/>
        <end position="560"/>
    </location>
</feature>
<comment type="function">
    <text evidence="1">Required for maturation of ribosomal RNAs and formation of the large ribosomal subunit.</text>
</comment>
<dbReference type="RefSeq" id="XP_005715768.1">
    <property type="nucleotide sequence ID" value="XM_005715711.1"/>
</dbReference>
<keyword evidence="4" id="KW-1185">Reference proteome</keyword>
<dbReference type="KEGG" id="ccp:CHC_T00004328001"/>
<dbReference type="Proteomes" id="UP000012073">
    <property type="component" value="Unassembled WGS sequence"/>
</dbReference>